<evidence type="ECO:0000313" key="4">
    <source>
        <dbReference type="EMBL" id="KAG9395178.1"/>
    </source>
</evidence>
<dbReference type="PROSITE" id="PS50084">
    <property type="entry name" value="KH_TYPE_1"/>
    <property type="match status" value="4"/>
</dbReference>
<evidence type="ECO:0000313" key="5">
    <source>
        <dbReference type="Proteomes" id="UP000717585"/>
    </source>
</evidence>
<evidence type="ECO:0000256" key="2">
    <source>
        <dbReference type="PROSITE-ProRule" id="PRU00117"/>
    </source>
</evidence>
<dbReference type="Gene3D" id="3.30.1370.10">
    <property type="entry name" value="K Homology domain, type 1"/>
    <property type="match status" value="4"/>
</dbReference>
<organism evidence="4 5">
    <name type="scientific">Carpediemonas membranifera</name>
    <dbReference type="NCBI Taxonomy" id="201153"/>
    <lineage>
        <taxon>Eukaryota</taxon>
        <taxon>Metamonada</taxon>
        <taxon>Carpediemonas-like organisms</taxon>
        <taxon>Carpediemonas</taxon>
    </lineage>
</organism>
<dbReference type="InterPro" id="IPR004087">
    <property type="entry name" value="KH_dom"/>
</dbReference>
<dbReference type="InterPro" id="IPR004088">
    <property type="entry name" value="KH_dom_type_1"/>
</dbReference>
<feature type="domain" description="K Homology" evidence="3">
    <location>
        <begin position="285"/>
        <end position="356"/>
    </location>
</feature>
<dbReference type="EMBL" id="JAHDYR010000012">
    <property type="protein sequence ID" value="KAG9395178.1"/>
    <property type="molecule type" value="Genomic_DNA"/>
</dbReference>
<name>A0A8J6B3X1_9EUKA</name>
<dbReference type="PANTHER" id="PTHR10288">
    <property type="entry name" value="KH DOMAIN CONTAINING RNA BINDING PROTEIN"/>
    <property type="match status" value="1"/>
</dbReference>
<feature type="domain" description="K Homology" evidence="3">
    <location>
        <begin position="357"/>
        <end position="427"/>
    </location>
</feature>
<feature type="domain" description="K Homology" evidence="3">
    <location>
        <begin position="214"/>
        <end position="277"/>
    </location>
</feature>
<dbReference type="InterPro" id="IPR036612">
    <property type="entry name" value="KH_dom_type_1_sf"/>
</dbReference>
<evidence type="ECO:0000259" key="3">
    <source>
        <dbReference type="SMART" id="SM00322"/>
    </source>
</evidence>
<gene>
    <name evidence="4" type="ORF">J8273_0398</name>
</gene>
<sequence>MSASPNWRSRGRTDTLLKTLRMNIDPTAVSFLIGRKGSTVSSIRARSKAVVSFQEGGITIIRGTEEQTQLAKKLIEEKLAEWKQTEQAPTGSMSRCASMASMETHRRMADQTDSHVTVEFLLTKKAEEWLRSLEGIEGIAKTCRTDDGTEPATVSVYRHVLRLHCPTERLYLVKDSLHATITAATDESQPWPTTVNVKRHTAHQNHGPDPPDAAPLVRVVHIPNGSERVLIGQNGSTVQGIRDKTGTTIRFDNGWAIVKGPAHGVREALGLIVERLQSNVKIDGTRGKKTVTLPLYADRYLVGPRAATLRRIREQTGVTLRVEVTSQSSEAQGALVLVGQPGNIEEAEQEVAELLCDFSYARLPIVQSLIGRIIGRNGENLKRIVKLAGGDVALFLPSNDSGDKYAVIAGPVDTVVLTRKLFISRMALLQSHRCAMFLSVLPPRRSTGRTPRAASYTLVPHVDDNVLVPSAETPALGIETPRQTPPPVAGHALRRPVVAPREPRQAGDCGTPVTPTASMDNVYGVTPYGHSVAHTPTGAQSPRSTRPQLVQFTLDVADKPIGDALFGFSDSEMSGDEDFSDPVEEFFFADRTSTARVLAPGEKTISLGACWFDAALAGARAYWEGAVARALSGMLGHAADSSNPAVDGLGSLPDLEISAYVGRNVINIMAQPTTKQTKVNLIADNIHDRRYDARFWAGVSADAADRLVAAMPLPGDVTEGHQGSFHVSLVAADATLARSKLLTANLPEGDVAELPDTLVLNRKPLAVADRAVWRQVTMTRHVTGVPGPELSPADLSSLAPTDCPVELSLTGASAQILVATPHPGVDISFVIRARPRVIRPTEGGDSALDGIVAAASTIPLGCVFQTTARSTSQTEEATPVIALPLPDIDAVTMAEPDESANELLARAAVGEQEVVPFDGHSTLRHRRFFVSGQNDHCIALSQMAMPAGTEPQSVNVNIFKAAAGDRTRAPAPALVAPTVPAVVSQLSDLLRTAVLCAESIAE</sequence>
<dbReference type="CDD" id="cd00105">
    <property type="entry name" value="KH-I"/>
    <property type="match status" value="2"/>
</dbReference>
<proteinExistence type="predicted"/>
<protein>
    <submittedName>
        <fullName evidence="4">KH domain</fullName>
    </submittedName>
</protein>
<dbReference type="GO" id="GO:0003723">
    <property type="term" value="F:RNA binding"/>
    <property type="evidence" value="ECO:0007669"/>
    <property type="project" value="UniProtKB-UniRule"/>
</dbReference>
<reference evidence="4" key="1">
    <citation type="submission" date="2021-05" db="EMBL/GenBank/DDBJ databases">
        <title>A free-living protist that lacks canonical eukaryotic 1 DNA replication and segregation systems.</title>
        <authorList>
            <person name="Salas-Leiva D.E."/>
            <person name="Tromer E.C."/>
            <person name="Curtis B.A."/>
            <person name="Jerlstrom-Hultqvist J."/>
            <person name="Kolisko M."/>
            <person name="Yi Z."/>
            <person name="Salas-Leiva J.S."/>
            <person name="Gallot-Lavallee L."/>
            <person name="Kops G.J.P.L."/>
            <person name="Archibald J.M."/>
            <person name="Simpson A.G.B."/>
            <person name="Roger A.J."/>
        </authorList>
    </citation>
    <scope>NUCLEOTIDE SEQUENCE</scope>
    <source>
        <strain evidence="4">BICM</strain>
    </source>
</reference>
<dbReference type="OrthoDB" id="5204190at2759"/>
<keyword evidence="1" id="KW-0677">Repeat</keyword>
<evidence type="ECO:0000256" key="1">
    <source>
        <dbReference type="ARBA" id="ARBA00022737"/>
    </source>
</evidence>
<dbReference type="Proteomes" id="UP000717585">
    <property type="component" value="Unassembled WGS sequence"/>
</dbReference>
<keyword evidence="2" id="KW-0694">RNA-binding</keyword>
<comment type="caution">
    <text evidence="4">The sequence shown here is derived from an EMBL/GenBank/DDBJ whole genome shotgun (WGS) entry which is preliminary data.</text>
</comment>
<dbReference type="AlphaFoldDB" id="A0A8J6B3X1"/>
<keyword evidence="5" id="KW-1185">Reference proteome</keyword>
<feature type="domain" description="K Homology" evidence="3">
    <location>
        <begin position="16"/>
        <end position="80"/>
    </location>
</feature>
<dbReference type="SMART" id="SM00322">
    <property type="entry name" value="KH"/>
    <property type="match status" value="4"/>
</dbReference>
<dbReference type="Pfam" id="PF00013">
    <property type="entry name" value="KH_1"/>
    <property type="match status" value="3"/>
</dbReference>
<dbReference type="SUPFAM" id="SSF54791">
    <property type="entry name" value="Eukaryotic type KH-domain (KH-domain type I)"/>
    <property type="match status" value="4"/>
</dbReference>
<accession>A0A8J6B3X1</accession>